<name>W4QBG9_9BACI</name>
<evidence type="ECO:0000259" key="1">
    <source>
        <dbReference type="Pfam" id="PF02627"/>
    </source>
</evidence>
<dbReference type="InterPro" id="IPR029032">
    <property type="entry name" value="AhpD-like"/>
</dbReference>
<dbReference type="Proteomes" id="UP000018895">
    <property type="component" value="Unassembled WGS sequence"/>
</dbReference>
<protein>
    <submittedName>
        <fullName evidence="2">4-carboxymuconolactone decarboxylase domain/alkylhydroperoxidase AhpD family core domain protein</fullName>
    </submittedName>
</protein>
<proteinExistence type="predicted"/>
<dbReference type="Gene3D" id="1.20.1290.10">
    <property type="entry name" value="AhpD-like"/>
    <property type="match status" value="1"/>
</dbReference>
<comment type="caution">
    <text evidence="2">The sequence shown here is derived from an EMBL/GenBank/DDBJ whole genome shotgun (WGS) entry which is preliminary data.</text>
</comment>
<dbReference type="InterPro" id="IPR003779">
    <property type="entry name" value="CMD-like"/>
</dbReference>
<dbReference type="PANTHER" id="PTHR35446">
    <property type="entry name" value="SI:CH211-175M2.5"/>
    <property type="match status" value="1"/>
</dbReference>
<dbReference type="GO" id="GO:0051920">
    <property type="term" value="F:peroxiredoxin activity"/>
    <property type="evidence" value="ECO:0007669"/>
    <property type="project" value="InterPro"/>
</dbReference>
<dbReference type="NCBIfam" id="TIGR00778">
    <property type="entry name" value="ahpD_dom"/>
    <property type="match status" value="1"/>
</dbReference>
<sequence length="150" mass="17314">MTLTIRINHQKVHPQIFETMMKLETLITESGLDPTLYNLIKIRASQINGCSFCIDMHAKELQRKGESLDRILLLTVWREVPIYTNAEKAVLELTEYVTRVAEDGVPDHVYQNVLQYYSEKEFLTFIMAINTINSWNRLGIATGMFPGCFL</sequence>
<gene>
    <name evidence="2" type="ORF">JCM9152_68</name>
</gene>
<dbReference type="EMBL" id="BAUU01000001">
    <property type="protein sequence ID" value="GAE28739.1"/>
    <property type="molecule type" value="Genomic_DNA"/>
</dbReference>
<accession>W4QBG9</accession>
<evidence type="ECO:0000313" key="3">
    <source>
        <dbReference type="Proteomes" id="UP000018895"/>
    </source>
</evidence>
<dbReference type="OrthoDB" id="9801997at2"/>
<dbReference type="PANTHER" id="PTHR35446:SF2">
    <property type="entry name" value="CARBOXYMUCONOLACTONE DECARBOXYLASE-LIKE DOMAIN-CONTAINING PROTEIN"/>
    <property type="match status" value="1"/>
</dbReference>
<dbReference type="AlphaFoldDB" id="W4QBG9"/>
<keyword evidence="2" id="KW-0575">Peroxidase</keyword>
<dbReference type="InterPro" id="IPR004675">
    <property type="entry name" value="AhpD_core"/>
</dbReference>
<dbReference type="SUPFAM" id="SSF69118">
    <property type="entry name" value="AhpD-like"/>
    <property type="match status" value="1"/>
</dbReference>
<dbReference type="STRING" id="1236971.JCM9152_68"/>
<keyword evidence="3" id="KW-1185">Reference proteome</keyword>
<dbReference type="Pfam" id="PF02627">
    <property type="entry name" value="CMD"/>
    <property type="match status" value="1"/>
</dbReference>
<feature type="domain" description="Carboxymuconolactone decarboxylase-like" evidence="1">
    <location>
        <begin position="14"/>
        <end position="95"/>
    </location>
</feature>
<evidence type="ECO:0000313" key="2">
    <source>
        <dbReference type="EMBL" id="GAE28739.1"/>
    </source>
</evidence>
<organism evidence="2 3">
    <name type="scientific">Halalkalibacter hemicellulosilyticusJCM 9152</name>
    <dbReference type="NCBI Taxonomy" id="1236971"/>
    <lineage>
        <taxon>Bacteria</taxon>
        <taxon>Bacillati</taxon>
        <taxon>Bacillota</taxon>
        <taxon>Bacilli</taxon>
        <taxon>Bacillales</taxon>
        <taxon>Bacillaceae</taxon>
        <taxon>Halalkalibacter</taxon>
    </lineage>
</organism>
<reference evidence="2" key="1">
    <citation type="journal article" date="2014" name="Genome Announc.">
        <title>Draft Genome Sequences of Three Alkaliphilic Bacillus Strains, Bacillus wakoensis JCM 9140T, Bacillus akibai JCM 9157T, and Bacillus hemicellulosilyticus JCM 9152T.</title>
        <authorList>
            <person name="Yuki M."/>
            <person name="Oshima K."/>
            <person name="Suda W."/>
            <person name="Oshida Y."/>
            <person name="Kitamura K."/>
            <person name="Iida T."/>
            <person name="Hattori M."/>
            <person name="Ohkuma M."/>
        </authorList>
    </citation>
    <scope>NUCLEOTIDE SEQUENCE [LARGE SCALE GENOMIC DNA]</scope>
    <source>
        <strain evidence="2">JCM 9152</strain>
    </source>
</reference>
<keyword evidence="2" id="KW-0560">Oxidoreductase</keyword>